<dbReference type="InterPro" id="IPR036390">
    <property type="entry name" value="WH_DNA-bd_sf"/>
</dbReference>
<dbReference type="Proteomes" id="UP000199513">
    <property type="component" value="Unassembled WGS sequence"/>
</dbReference>
<dbReference type="AlphaFoldDB" id="A0A1I2HH42"/>
<dbReference type="GO" id="GO:0003700">
    <property type="term" value="F:DNA-binding transcription factor activity"/>
    <property type="evidence" value="ECO:0007669"/>
    <property type="project" value="InterPro"/>
</dbReference>
<dbReference type="RefSeq" id="WP_091546547.1">
    <property type="nucleotide sequence ID" value="NZ_FONY01000024.1"/>
</dbReference>
<accession>A0A1I2HH42</accession>
<dbReference type="InterPro" id="IPR000835">
    <property type="entry name" value="HTH_MarR-typ"/>
</dbReference>
<name>A0A1I2HH42_9BACT</name>
<gene>
    <name evidence="2" type="ORF">SAMN04488541_102432</name>
</gene>
<evidence type="ECO:0000313" key="2">
    <source>
        <dbReference type="EMBL" id="SFF29595.1"/>
    </source>
</evidence>
<dbReference type="PRINTS" id="PR00598">
    <property type="entry name" value="HTHMARR"/>
</dbReference>
<dbReference type="PROSITE" id="PS50995">
    <property type="entry name" value="HTH_MARR_2"/>
    <property type="match status" value="1"/>
</dbReference>
<evidence type="ECO:0000313" key="3">
    <source>
        <dbReference type="Proteomes" id="UP000199513"/>
    </source>
</evidence>
<evidence type="ECO:0000259" key="1">
    <source>
        <dbReference type="PROSITE" id="PS50995"/>
    </source>
</evidence>
<protein>
    <recommendedName>
        <fullName evidence="1">HTH marR-type domain-containing protein</fullName>
    </recommendedName>
</protein>
<organism evidence="2 3">
    <name type="scientific">Thermoflexibacter ruber</name>
    <dbReference type="NCBI Taxonomy" id="1003"/>
    <lineage>
        <taxon>Bacteria</taxon>
        <taxon>Pseudomonadati</taxon>
        <taxon>Bacteroidota</taxon>
        <taxon>Cytophagia</taxon>
        <taxon>Cytophagales</taxon>
        <taxon>Thermoflexibacteraceae</taxon>
        <taxon>Thermoflexibacter</taxon>
    </lineage>
</organism>
<dbReference type="InterPro" id="IPR036388">
    <property type="entry name" value="WH-like_DNA-bd_sf"/>
</dbReference>
<dbReference type="STRING" id="1003.SAMN04488541_102432"/>
<proteinExistence type="predicted"/>
<sequence>MTLRNSKLNVLRILRGAYPTSISTADIREQMLDKNRDALRLVDWLCAKSLVAKKICTEDRRLVNVLISEEGQELLRKIDEKMEELDKILQVISIEEAQKLNEILDKIENISGLSTK</sequence>
<dbReference type="Gene3D" id="1.10.10.10">
    <property type="entry name" value="Winged helix-like DNA-binding domain superfamily/Winged helix DNA-binding domain"/>
    <property type="match status" value="1"/>
</dbReference>
<dbReference type="OrthoDB" id="763883at2"/>
<keyword evidence="3" id="KW-1185">Reference proteome</keyword>
<reference evidence="3" key="1">
    <citation type="submission" date="2016-10" db="EMBL/GenBank/DDBJ databases">
        <authorList>
            <person name="Varghese N."/>
            <person name="Submissions S."/>
        </authorList>
    </citation>
    <scope>NUCLEOTIDE SEQUENCE [LARGE SCALE GENOMIC DNA]</scope>
    <source>
        <strain>GEY</strain>
        <strain evidence="3">DSM 9560</strain>
    </source>
</reference>
<dbReference type="EMBL" id="FONY01000024">
    <property type="protein sequence ID" value="SFF29595.1"/>
    <property type="molecule type" value="Genomic_DNA"/>
</dbReference>
<feature type="domain" description="HTH marR-type" evidence="1">
    <location>
        <begin position="1"/>
        <end position="109"/>
    </location>
</feature>
<dbReference type="SUPFAM" id="SSF46785">
    <property type="entry name" value="Winged helix' DNA-binding domain"/>
    <property type="match status" value="1"/>
</dbReference>